<dbReference type="InParanoid" id="K2R6Q2"/>
<comment type="caution">
    <text evidence="2">The sequence shown here is derived from an EMBL/GenBank/DDBJ whole genome shotgun (WGS) entry which is preliminary data.</text>
</comment>
<feature type="region of interest" description="Disordered" evidence="1">
    <location>
        <begin position="76"/>
        <end position="95"/>
    </location>
</feature>
<dbReference type="HOGENOM" id="CLU_1959997_0_0_1"/>
<proteinExistence type="predicted"/>
<sequence>MKQRNEVHVYFRPAAMLHSIPIYSVSVPRHLFIPYRKKGLNLKPTEALATHSKLAMRPHHPHLRIHGEINPLSIHGSRSGTPRLPGLQPPRRLGSPRMRQCLPCDKQIICPRRPLPIRPALRLPHRHV</sequence>
<organism evidence="2 3">
    <name type="scientific">Macrophomina phaseolina (strain MS6)</name>
    <name type="common">Charcoal rot fungus</name>
    <dbReference type="NCBI Taxonomy" id="1126212"/>
    <lineage>
        <taxon>Eukaryota</taxon>
        <taxon>Fungi</taxon>
        <taxon>Dikarya</taxon>
        <taxon>Ascomycota</taxon>
        <taxon>Pezizomycotina</taxon>
        <taxon>Dothideomycetes</taxon>
        <taxon>Dothideomycetes incertae sedis</taxon>
        <taxon>Botryosphaeriales</taxon>
        <taxon>Botryosphaeriaceae</taxon>
        <taxon>Macrophomina</taxon>
    </lineage>
</organism>
<feature type="compositionally biased region" description="Low complexity" evidence="1">
    <location>
        <begin position="80"/>
        <end position="95"/>
    </location>
</feature>
<dbReference type="VEuPathDB" id="FungiDB:MPH_13008"/>
<dbReference type="AlphaFoldDB" id="K2R6Q2"/>
<reference evidence="2 3" key="1">
    <citation type="journal article" date="2012" name="BMC Genomics">
        <title>Tools to kill: Genome of one of the most destructive plant pathogenic fungi Macrophomina phaseolina.</title>
        <authorList>
            <person name="Islam M.S."/>
            <person name="Haque M.S."/>
            <person name="Islam M.M."/>
            <person name="Emdad E.M."/>
            <person name="Halim A."/>
            <person name="Hossen Q.M.M."/>
            <person name="Hossain M.Z."/>
            <person name="Ahmed B."/>
            <person name="Rahim S."/>
            <person name="Rahman M.S."/>
            <person name="Alam M.M."/>
            <person name="Hou S."/>
            <person name="Wan X."/>
            <person name="Saito J.A."/>
            <person name="Alam M."/>
        </authorList>
    </citation>
    <scope>NUCLEOTIDE SEQUENCE [LARGE SCALE GENOMIC DNA]</scope>
    <source>
        <strain evidence="2 3">MS6</strain>
    </source>
</reference>
<evidence type="ECO:0000256" key="1">
    <source>
        <dbReference type="SAM" id="MobiDB-lite"/>
    </source>
</evidence>
<dbReference type="Proteomes" id="UP000007129">
    <property type="component" value="Unassembled WGS sequence"/>
</dbReference>
<evidence type="ECO:0000313" key="2">
    <source>
        <dbReference type="EMBL" id="EKG09918.1"/>
    </source>
</evidence>
<protein>
    <submittedName>
        <fullName evidence="2">Uncharacterized protein</fullName>
    </submittedName>
</protein>
<dbReference type="EMBL" id="AHHD01000562">
    <property type="protein sequence ID" value="EKG09918.1"/>
    <property type="molecule type" value="Genomic_DNA"/>
</dbReference>
<name>K2R6Q2_MACPH</name>
<accession>K2R6Q2</accession>
<evidence type="ECO:0000313" key="3">
    <source>
        <dbReference type="Proteomes" id="UP000007129"/>
    </source>
</evidence>
<gene>
    <name evidence="2" type="ORF">MPH_13008</name>
</gene>